<name>A0A9D4I9Z6_DREPO</name>
<reference evidence="1" key="1">
    <citation type="journal article" date="2019" name="bioRxiv">
        <title>The Genome of the Zebra Mussel, Dreissena polymorpha: A Resource for Invasive Species Research.</title>
        <authorList>
            <person name="McCartney M.A."/>
            <person name="Auch B."/>
            <person name="Kono T."/>
            <person name="Mallez S."/>
            <person name="Zhang Y."/>
            <person name="Obille A."/>
            <person name="Becker A."/>
            <person name="Abrahante J.E."/>
            <person name="Garbe J."/>
            <person name="Badalamenti J.P."/>
            <person name="Herman A."/>
            <person name="Mangelson H."/>
            <person name="Liachko I."/>
            <person name="Sullivan S."/>
            <person name="Sone E.D."/>
            <person name="Koren S."/>
            <person name="Silverstein K.A.T."/>
            <person name="Beckman K.B."/>
            <person name="Gohl D.M."/>
        </authorList>
    </citation>
    <scope>NUCLEOTIDE SEQUENCE</scope>
    <source>
        <strain evidence="1">Duluth1</strain>
        <tissue evidence="1">Whole animal</tissue>
    </source>
</reference>
<dbReference type="EMBL" id="JAIWYP010000010">
    <property type="protein sequence ID" value="KAH3755291.1"/>
    <property type="molecule type" value="Genomic_DNA"/>
</dbReference>
<proteinExistence type="predicted"/>
<protein>
    <submittedName>
        <fullName evidence="1">Uncharacterized protein</fullName>
    </submittedName>
</protein>
<dbReference type="Proteomes" id="UP000828390">
    <property type="component" value="Unassembled WGS sequence"/>
</dbReference>
<organism evidence="1 2">
    <name type="scientific">Dreissena polymorpha</name>
    <name type="common">Zebra mussel</name>
    <name type="synonym">Mytilus polymorpha</name>
    <dbReference type="NCBI Taxonomy" id="45954"/>
    <lineage>
        <taxon>Eukaryota</taxon>
        <taxon>Metazoa</taxon>
        <taxon>Spiralia</taxon>
        <taxon>Lophotrochozoa</taxon>
        <taxon>Mollusca</taxon>
        <taxon>Bivalvia</taxon>
        <taxon>Autobranchia</taxon>
        <taxon>Heteroconchia</taxon>
        <taxon>Euheterodonta</taxon>
        <taxon>Imparidentia</taxon>
        <taxon>Neoheterodontei</taxon>
        <taxon>Myida</taxon>
        <taxon>Dreissenoidea</taxon>
        <taxon>Dreissenidae</taxon>
        <taxon>Dreissena</taxon>
    </lineage>
</organism>
<evidence type="ECO:0000313" key="1">
    <source>
        <dbReference type="EMBL" id="KAH3755291.1"/>
    </source>
</evidence>
<dbReference type="AlphaFoldDB" id="A0A9D4I9Z6"/>
<keyword evidence="2" id="KW-1185">Reference proteome</keyword>
<sequence length="74" mass="8342">MRGRATFNALYGLAANYEDDNADYDDDGGGVAAANDYYDDDDQNHYRPIIQKTVLVEKYDNMIRMCRPNGGRAT</sequence>
<gene>
    <name evidence="1" type="ORF">DPMN_189982</name>
</gene>
<comment type="caution">
    <text evidence="1">The sequence shown here is derived from an EMBL/GenBank/DDBJ whole genome shotgun (WGS) entry which is preliminary data.</text>
</comment>
<evidence type="ECO:0000313" key="2">
    <source>
        <dbReference type="Proteomes" id="UP000828390"/>
    </source>
</evidence>
<reference evidence="1" key="2">
    <citation type="submission" date="2020-11" db="EMBL/GenBank/DDBJ databases">
        <authorList>
            <person name="McCartney M.A."/>
            <person name="Auch B."/>
            <person name="Kono T."/>
            <person name="Mallez S."/>
            <person name="Becker A."/>
            <person name="Gohl D.M."/>
            <person name="Silverstein K.A.T."/>
            <person name="Koren S."/>
            <person name="Bechman K.B."/>
            <person name="Herman A."/>
            <person name="Abrahante J.E."/>
            <person name="Garbe J."/>
        </authorList>
    </citation>
    <scope>NUCLEOTIDE SEQUENCE</scope>
    <source>
        <strain evidence="1">Duluth1</strain>
        <tissue evidence="1">Whole animal</tissue>
    </source>
</reference>
<accession>A0A9D4I9Z6</accession>